<name>A0A9K3LZL4_9STRA</name>
<feature type="compositionally biased region" description="Acidic residues" evidence="1">
    <location>
        <begin position="147"/>
        <end position="156"/>
    </location>
</feature>
<evidence type="ECO:0000313" key="4">
    <source>
        <dbReference type="Proteomes" id="UP000693970"/>
    </source>
</evidence>
<comment type="caution">
    <text evidence="3">The sequence shown here is derived from an EMBL/GenBank/DDBJ whole genome shotgun (WGS) entry which is preliminary data.</text>
</comment>
<feature type="region of interest" description="Disordered" evidence="1">
    <location>
        <begin position="69"/>
        <end position="220"/>
    </location>
</feature>
<keyword evidence="2" id="KW-0732">Signal</keyword>
<dbReference type="Proteomes" id="UP000693970">
    <property type="component" value="Unassembled WGS sequence"/>
</dbReference>
<feature type="signal peptide" evidence="2">
    <location>
        <begin position="1"/>
        <end position="19"/>
    </location>
</feature>
<gene>
    <name evidence="3" type="ORF">IV203_019915</name>
</gene>
<sequence length="220" mass="24897">MRFITCILHAFIAVHLTEAAQIRGASSLLSSFSNRIPIEIEDRKSGSLYKRRTIEFEKDSSFISDFSRIVDDSEVVEENDEDDEPEGDSGEKESAKTRYPKGLASVSPNESNSDQDTHESDGDEETYDKENDQELGENDSEQNYYQEEIEDEDNIIPDEYKPNTTLQGKKTDKKSKPFGKGSATSNKKGGKKDKKPKLEDPKDAQKMSKYEILPKGIKLR</sequence>
<reference evidence="3" key="2">
    <citation type="submission" date="2021-04" db="EMBL/GenBank/DDBJ databases">
        <authorList>
            <person name="Podell S."/>
        </authorList>
    </citation>
    <scope>NUCLEOTIDE SEQUENCE</scope>
    <source>
        <strain evidence="3">Hildebrandi</strain>
    </source>
</reference>
<feature type="compositionally biased region" description="Acidic residues" evidence="1">
    <location>
        <begin position="121"/>
        <end position="140"/>
    </location>
</feature>
<feature type="compositionally biased region" description="Basic and acidic residues" evidence="1">
    <location>
        <begin position="196"/>
        <end position="209"/>
    </location>
</feature>
<proteinExistence type="predicted"/>
<feature type="chain" id="PRO_5039929146" evidence="2">
    <location>
        <begin position="20"/>
        <end position="220"/>
    </location>
</feature>
<dbReference type="EMBL" id="JAGRRH010000004">
    <property type="protein sequence ID" value="KAG7371345.1"/>
    <property type="molecule type" value="Genomic_DNA"/>
</dbReference>
<evidence type="ECO:0000256" key="2">
    <source>
        <dbReference type="SAM" id="SignalP"/>
    </source>
</evidence>
<organism evidence="3 4">
    <name type="scientific">Nitzschia inconspicua</name>
    <dbReference type="NCBI Taxonomy" id="303405"/>
    <lineage>
        <taxon>Eukaryota</taxon>
        <taxon>Sar</taxon>
        <taxon>Stramenopiles</taxon>
        <taxon>Ochrophyta</taxon>
        <taxon>Bacillariophyta</taxon>
        <taxon>Bacillariophyceae</taxon>
        <taxon>Bacillariophycidae</taxon>
        <taxon>Bacillariales</taxon>
        <taxon>Bacillariaceae</taxon>
        <taxon>Nitzschia</taxon>
    </lineage>
</organism>
<feature type="compositionally biased region" description="Acidic residues" evidence="1">
    <location>
        <begin position="72"/>
        <end position="88"/>
    </location>
</feature>
<keyword evidence="4" id="KW-1185">Reference proteome</keyword>
<reference evidence="3" key="1">
    <citation type="journal article" date="2021" name="Sci. Rep.">
        <title>Diploid genomic architecture of Nitzschia inconspicua, an elite biomass production diatom.</title>
        <authorList>
            <person name="Oliver A."/>
            <person name="Podell S."/>
            <person name="Pinowska A."/>
            <person name="Traller J.C."/>
            <person name="Smith S.R."/>
            <person name="McClure R."/>
            <person name="Beliaev A."/>
            <person name="Bohutskyi P."/>
            <person name="Hill E.A."/>
            <person name="Rabines A."/>
            <person name="Zheng H."/>
            <person name="Allen L.Z."/>
            <person name="Kuo A."/>
            <person name="Grigoriev I.V."/>
            <person name="Allen A.E."/>
            <person name="Hazlebeck D."/>
            <person name="Allen E.E."/>
        </authorList>
    </citation>
    <scope>NUCLEOTIDE SEQUENCE</scope>
    <source>
        <strain evidence="3">Hildebrandi</strain>
    </source>
</reference>
<evidence type="ECO:0000256" key="1">
    <source>
        <dbReference type="SAM" id="MobiDB-lite"/>
    </source>
</evidence>
<dbReference type="AlphaFoldDB" id="A0A9K3LZL4"/>
<evidence type="ECO:0000313" key="3">
    <source>
        <dbReference type="EMBL" id="KAG7371345.1"/>
    </source>
</evidence>
<accession>A0A9K3LZL4</accession>
<protein>
    <submittedName>
        <fullName evidence="3">Uncharacterized protein</fullName>
    </submittedName>
</protein>